<gene>
    <name evidence="2" type="ORF">Aru02nite_45770</name>
</gene>
<evidence type="ECO:0000256" key="1">
    <source>
        <dbReference type="SAM" id="MobiDB-lite"/>
    </source>
</evidence>
<feature type="compositionally biased region" description="Pro residues" evidence="1">
    <location>
        <begin position="9"/>
        <end position="19"/>
    </location>
</feature>
<dbReference type="EMBL" id="BOMB01000026">
    <property type="protein sequence ID" value="GID13688.1"/>
    <property type="molecule type" value="Genomic_DNA"/>
</dbReference>
<name>A0A8J3J3U6_9ACTN</name>
<organism evidence="2 3">
    <name type="scientific">Actinocatenispora rupis</name>
    <dbReference type="NCBI Taxonomy" id="519421"/>
    <lineage>
        <taxon>Bacteria</taxon>
        <taxon>Bacillati</taxon>
        <taxon>Actinomycetota</taxon>
        <taxon>Actinomycetes</taxon>
        <taxon>Micromonosporales</taxon>
        <taxon>Micromonosporaceae</taxon>
        <taxon>Actinocatenispora</taxon>
    </lineage>
</organism>
<keyword evidence="3" id="KW-1185">Reference proteome</keyword>
<feature type="region of interest" description="Disordered" evidence="1">
    <location>
        <begin position="1"/>
        <end position="35"/>
    </location>
</feature>
<proteinExistence type="predicted"/>
<evidence type="ECO:0000313" key="2">
    <source>
        <dbReference type="EMBL" id="GID13688.1"/>
    </source>
</evidence>
<dbReference type="AlphaFoldDB" id="A0A8J3J3U6"/>
<evidence type="ECO:0000313" key="3">
    <source>
        <dbReference type="Proteomes" id="UP000612808"/>
    </source>
</evidence>
<sequence length="219" mass="22885">MPVSTDPEPLFPLPEPPPEPPERPARPRRRRTSPAQASLFSAVLAEPRPTDVAGVLAGAGQVVRMGGTARISVVVTDEWRAAALLAAFDERGLAGSRVPTVDDHIGVRTAFCAALAPVADAWLHGTVTRPPTGFRADGLVLRLWALAGGRRDRLGYLLPLPSAESAWQPLRTALRVAGFDAELLTSGPALRIVGRGQLATLADVLGPVAPGAGDGAWPA</sequence>
<comment type="caution">
    <text evidence="2">The sequence shown here is derived from an EMBL/GenBank/DDBJ whole genome shotgun (WGS) entry which is preliminary data.</text>
</comment>
<dbReference type="Proteomes" id="UP000612808">
    <property type="component" value="Unassembled WGS sequence"/>
</dbReference>
<protein>
    <submittedName>
        <fullName evidence="2">Uncharacterized protein</fullName>
    </submittedName>
</protein>
<accession>A0A8J3J3U6</accession>
<reference evidence="2" key="1">
    <citation type="submission" date="2021-01" db="EMBL/GenBank/DDBJ databases">
        <title>Whole genome shotgun sequence of Actinocatenispora rupis NBRC 107355.</title>
        <authorList>
            <person name="Komaki H."/>
            <person name="Tamura T."/>
        </authorList>
    </citation>
    <scope>NUCLEOTIDE SEQUENCE</scope>
    <source>
        <strain evidence="2">NBRC 107355</strain>
    </source>
</reference>